<evidence type="ECO:0000313" key="2">
    <source>
        <dbReference type="Proteomes" id="UP001446871"/>
    </source>
</evidence>
<keyword evidence="2" id="KW-1185">Reference proteome</keyword>
<sequence length="106" mass="11622">MNFPRKRFIPDMMPLSEFSGDSGTGSGAAIRLGGGDVEVESRKGFRAFRDAMFTLNREGRGVLDADEELLNTELDACEELLITELEAGEELLITKLDAGASRRRPS</sequence>
<dbReference type="Proteomes" id="UP001446871">
    <property type="component" value="Unassembled WGS sequence"/>
</dbReference>
<name>A0ABR1UKN8_9PEZI</name>
<reference evidence="1 2" key="1">
    <citation type="submission" date="2023-01" db="EMBL/GenBank/DDBJ databases">
        <title>Analysis of 21 Apiospora genomes using comparative genomics revels a genus with tremendous synthesis potential of carbohydrate active enzymes and secondary metabolites.</title>
        <authorList>
            <person name="Sorensen T."/>
        </authorList>
    </citation>
    <scope>NUCLEOTIDE SEQUENCE [LARGE SCALE GENOMIC DNA]</scope>
    <source>
        <strain evidence="1 2">CBS 83171</strain>
    </source>
</reference>
<accession>A0ABR1UKN8</accession>
<comment type="caution">
    <text evidence="1">The sequence shown here is derived from an EMBL/GenBank/DDBJ whole genome shotgun (WGS) entry which is preliminary data.</text>
</comment>
<evidence type="ECO:0000313" key="1">
    <source>
        <dbReference type="EMBL" id="KAK8059468.1"/>
    </source>
</evidence>
<organism evidence="1 2">
    <name type="scientific">Apiospora saccharicola</name>
    <dbReference type="NCBI Taxonomy" id="335842"/>
    <lineage>
        <taxon>Eukaryota</taxon>
        <taxon>Fungi</taxon>
        <taxon>Dikarya</taxon>
        <taxon>Ascomycota</taxon>
        <taxon>Pezizomycotina</taxon>
        <taxon>Sordariomycetes</taxon>
        <taxon>Xylariomycetidae</taxon>
        <taxon>Amphisphaeriales</taxon>
        <taxon>Apiosporaceae</taxon>
        <taxon>Apiospora</taxon>
    </lineage>
</organism>
<dbReference type="EMBL" id="JAQQWM010000006">
    <property type="protein sequence ID" value="KAK8059468.1"/>
    <property type="molecule type" value="Genomic_DNA"/>
</dbReference>
<proteinExistence type="predicted"/>
<gene>
    <name evidence="1" type="ORF">PG996_009398</name>
</gene>
<protein>
    <submittedName>
        <fullName evidence="1">Uncharacterized protein</fullName>
    </submittedName>
</protein>